<dbReference type="GeneID" id="36555944"/>
<protein>
    <submittedName>
        <fullName evidence="3">Uncharacterized protein</fullName>
    </submittedName>
</protein>
<dbReference type="AlphaFoldDB" id="A0A2I2GPF9"/>
<dbReference type="Proteomes" id="UP000234275">
    <property type="component" value="Unassembled WGS sequence"/>
</dbReference>
<dbReference type="OrthoDB" id="4368991at2759"/>
<feature type="signal peptide" evidence="2">
    <location>
        <begin position="1"/>
        <end position="19"/>
    </location>
</feature>
<reference evidence="3 4" key="1">
    <citation type="submission" date="2016-12" db="EMBL/GenBank/DDBJ databases">
        <title>The genomes of Aspergillus section Nigri reveals drivers in fungal speciation.</title>
        <authorList>
            <consortium name="DOE Joint Genome Institute"/>
            <person name="Vesth T.C."/>
            <person name="Nybo J."/>
            <person name="Theobald S."/>
            <person name="Brandl J."/>
            <person name="Frisvad J.C."/>
            <person name="Nielsen K.F."/>
            <person name="Lyhne E.K."/>
            <person name="Kogle M.E."/>
            <person name="Kuo A."/>
            <person name="Riley R."/>
            <person name="Clum A."/>
            <person name="Nolan M."/>
            <person name="Lipzen A."/>
            <person name="Salamov A."/>
            <person name="Henrissat B."/>
            <person name="Wiebenga A."/>
            <person name="De Vries R.P."/>
            <person name="Grigoriev I.V."/>
            <person name="Mortensen U.H."/>
            <person name="Andersen M.R."/>
            <person name="Baker S.E."/>
        </authorList>
    </citation>
    <scope>NUCLEOTIDE SEQUENCE [LARGE SCALE GENOMIC DNA]</scope>
    <source>
        <strain evidence="3 4">IBT 23096</strain>
    </source>
</reference>
<dbReference type="RefSeq" id="XP_024710062.1">
    <property type="nucleotide sequence ID" value="XM_024848245.1"/>
</dbReference>
<gene>
    <name evidence="3" type="ORF">P170DRAFT_432355</name>
</gene>
<dbReference type="VEuPathDB" id="FungiDB:P170DRAFT_432355"/>
<evidence type="ECO:0000256" key="2">
    <source>
        <dbReference type="SAM" id="SignalP"/>
    </source>
</evidence>
<comment type="caution">
    <text evidence="3">The sequence shown here is derived from an EMBL/GenBank/DDBJ whole genome shotgun (WGS) entry which is preliminary data.</text>
</comment>
<sequence length="183" mass="19038">MTLLKPLLLASILSISASATEYNCPTGWLPNQFKQERCCPGGMVVDEQGAYCCVQDMRFYKEALTNSALLYETATTTSDSNMDWTTEKDINSCYATVRFTASDYSARVSSALSKAEATPTDGSSSEATATASSSTRSGARSTAGSQTATATATATETSNAAVLIGPAEGLLGGVVFAVGAFML</sequence>
<dbReference type="EMBL" id="MSFO01000001">
    <property type="protein sequence ID" value="PLB54760.1"/>
    <property type="molecule type" value="Genomic_DNA"/>
</dbReference>
<evidence type="ECO:0000256" key="1">
    <source>
        <dbReference type="SAM" id="MobiDB-lite"/>
    </source>
</evidence>
<keyword evidence="2" id="KW-0732">Signal</keyword>
<evidence type="ECO:0000313" key="4">
    <source>
        <dbReference type="Proteomes" id="UP000234275"/>
    </source>
</evidence>
<evidence type="ECO:0000313" key="3">
    <source>
        <dbReference type="EMBL" id="PLB54760.1"/>
    </source>
</evidence>
<feature type="compositionally biased region" description="Low complexity" evidence="1">
    <location>
        <begin position="122"/>
        <end position="151"/>
    </location>
</feature>
<accession>A0A2I2GPF9</accession>
<proteinExistence type="predicted"/>
<feature type="region of interest" description="Disordered" evidence="1">
    <location>
        <begin position="115"/>
        <end position="151"/>
    </location>
</feature>
<organism evidence="3 4">
    <name type="scientific">Aspergillus steynii IBT 23096</name>
    <dbReference type="NCBI Taxonomy" id="1392250"/>
    <lineage>
        <taxon>Eukaryota</taxon>
        <taxon>Fungi</taxon>
        <taxon>Dikarya</taxon>
        <taxon>Ascomycota</taxon>
        <taxon>Pezizomycotina</taxon>
        <taxon>Eurotiomycetes</taxon>
        <taxon>Eurotiomycetidae</taxon>
        <taxon>Eurotiales</taxon>
        <taxon>Aspergillaceae</taxon>
        <taxon>Aspergillus</taxon>
        <taxon>Aspergillus subgen. Circumdati</taxon>
    </lineage>
</organism>
<dbReference type="STRING" id="1392250.A0A2I2GPF9"/>
<keyword evidence="4" id="KW-1185">Reference proteome</keyword>
<feature type="chain" id="PRO_5014189316" evidence="2">
    <location>
        <begin position="20"/>
        <end position="183"/>
    </location>
</feature>
<name>A0A2I2GPF9_9EURO</name>